<evidence type="ECO:0000256" key="5">
    <source>
        <dbReference type="ARBA" id="ARBA00022989"/>
    </source>
</evidence>
<feature type="transmembrane region" description="Helical" evidence="7">
    <location>
        <begin position="207"/>
        <end position="229"/>
    </location>
</feature>
<accession>A0A9W5YGJ2</accession>
<sequence>MSSNGVKVKKKDIFLLLLPGILIFTFVIILPLFYSVRYSFFEWSGGLNMKFIGLENYKELIHDKDFWSSFFNNITIVTLCIIGQVGISLLLAGLLSSKLIKFSELHRTLAFIPVVLSAVVIGFLWSMIYSKDLGLLNWLLTKLGLGNLIKPWLDDPKIVMKSVSIPLIWQYIGYYLVIFMAAIQSIPKSILEVAEIDGAVGFKKLRYVTFPLIKSTISVAIMLCISGNMKVFDHIYVMTGGGPGKSSTVMAQYAYSTSFDQFKLGYGSSISVGILVISLTLVMISRKLLGGKSND</sequence>
<keyword evidence="2 7" id="KW-0813">Transport</keyword>
<keyword evidence="4 7" id="KW-0812">Transmembrane</keyword>
<keyword evidence="6 7" id="KW-0472">Membrane</keyword>
<evidence type="ECO:0000256" key="4">
    <source>
        <dbReference type="ARBA" id="ARBA00022692"/>
    </source>
</evidence>
<dbReference type="AlphaFoldDB" id="A0A9W5YGJ2"/>
<dbReference type="SUPFAM" id="SSF161098">
    <property type="entry name" value="MetI-like"/>
    <property type="match status" value="1"/>
</dbReference>
<dbReference type="PANTHER" id="PTHR30193">
    <property type="entry name" value="ABC TRANSPORTER PERMEASE PROTEIN"/>
    <property type="match status" value="1"/>
</dbReference>
<keyword evidence="5 7" id="KW-1133">Transmembrane helix</keyword>
<feature type="domain" description="ABC transmembrane type-1" evidence="8">
    <location>
        <begin position="70"/>
        <end position="285"/>
    </location>
</feature>
<dbReference type="CDD" id="cd06261">
    <property type="entry name" value="TM_PBP2"/>
    <property type="match status" value="1"/>
</dbReference>
<evidence type="ECO:0000256" key="1">
    <source>
        <dbReference type="ARBA" id="ARBA00004651"/>
    </source>
</evidence>
<evidence type="ECO:0000256" key="3">
    <source>
        <dbReference type="ARBA" id="ARBA00022475"/>
    </source>
</evidence>
<dbReference type="RefSeq" id="WP_281819727.1">
    <property type="nucleotide sequence ID" value="NZ_BRLB01000029.1"/>
</dbReference>
<dbReference type="PROSITE" id="PS50928">
    <property type="entry name" value="ABC_TM1"/>
    <property type="match status" value="1"/>
</dbReference>
<feature type="transmembrane region" description="Helical" evidence="7">
    <location>
        <begin position="168"/>
        <end position="186"/>
    </location>
</feature>
<proteinExistence type="inferred from homology"/>
<dbReference type="Proteomes" id="UP001144256">
    <property type="component" value="Unassembled WGS sequence"/>
</dbReference>
<feature type="transmembrane region" description="Helical" evidence="7">
    <location>
        <begin position="74"/>
        <end position="96"/>
    </location>
</feature>
<feature type="transmembrane region" description="Helical" evidence="7">
    <location>
        <begin position="12"/>
        <end position="34"/>
    </location>
</feature>
<comment type="similarity">
    <text evidence="7">Belongs to the binding-protein-dependent transport system permease family.</text>
</comment>
<evidence type="ECO:0000313" key="9">
    <source>
        <dbReference type="EMBL" id="GKX32256.1"/>
    </source>
</evidence>
<evidence type="ECO:0000259" key="8">
    <source>
        <dbReference type="PROSITE" id="PS50928"/>
    </source>
</evidence>
<comment type="caution">
    <text evidence="9">The sequence shown here is derived from an EMBL/GenBank/DDBJ whole genome shotgun (WGS) entry which is preliminary data.</text>
</comment>
<evidence type="ECO:0000256" key="7">
    <source>
        <dbReference type="RuleBase" id="RU363032"/>
    </source>
</evidence>
<evidence type="ECO:0000256" key="6">
    <source>
        <dbReference type="ARBA" id="ARBA00023136"/>
    </source>
</evidence>
<gene>
    <name evidence="9" type="primary">yurN_3</name>
    <name evidence="9" type="ORF">SH1V18_47360</name>
</gene>
<reference evidence="9" key="1">
    <citation type="submission" date="2022-06" db="EMBL/GenBank/DDBJ databases">
        <title>Vallitalea longa sp. nov., an anaerobic bacterium isolated from marine sediment.</title>
        <authorList>
            <person name="Hirano S."/>
            <person name="Terahara T."/>
            <person name="Mori K."/>
            <person name="Hamada M."/>
            <person name="Matsumoto R."/>
            <person name="Kobayashi T."/>
        </authorList>
    </citation>
    <scope>NUCLEOTIDE SEQUENCE</scope>
    <source>
        <strain evidence="9">SH18-1</strain>
    </source>
</reference>
<protein>
    <submittedName>
        <fullName evidence="9">ABC transporter permease protein YurN</fullName>
    </submittedName>
</protein>
<keyword evidence="10" id="KW-1185">Reference proteome</keyword>
<comment type="subcellular location">
    <subcellularLocation>
        <location evidence="1 7">Cell membrane</location>
        <topology evidence="1 7">Multi-pass membrane protein</topology>
    </subcellularLocation>
</comment>
<dbReference type="EMBL" id="BRLB01000029">
    <property type="protein sequence ID" value="GKX32256.1"/>
    <property type="molecule type" value="Genomic_DNA"/>
</dbReference>
<dbReference type="InterPro" id="IPR035906">
    <property type="entry name" value="MetI-like_sf"/>
</dbReference>
<dbReference type="GO" id="GO:0055085">
    <property type="term" value="P:transmembrane transport"/>
    <property type="evidence" value="ECO:0007669"/>
    <property type="project" value="InterPro"/>
</dbReference>
<organism evidence="9 10">
    <name type="scientific">Vallitalea longa</name>
    <dbReference type="NCBI Taxonomy" id="2936439"/>
    <lineage>
        <taxon>Bacteria</taxon>
        <taxon>Bacillati</taxon>
        <taxon>Bacillota</taxon>
        <taxon>Clostridia</taxon>
        <taxon>Lachnospirales</taxon>
        <taxon>Vallitaleaceae</taxon>
        <taxon>Vallitalea</taxon>
    </lineage>
</organism>
<name>A0A9W5YGJ2_9FIRM</name>
<dbReference type="Gene3D" id="1.10.3720.10">
    <property type="entry name" value="MetI-like"/>
    <property type="match status" value="1"/>
</dbReference>
<keyword evidence="3" id="KW-1003">Cell membrane</keyword>
<dbReference type="GO" id="GO:0005886">
    <property type="term" value="C:plasma membrane"/>
    <property type="evidence" value="ECO:0007669"/>
    <property type="project" value="UniProtKB-SubCell"/>
</dbReference>
<dbReference type="PANTHER" id="PTHR30193:SF37">
    <property type="entry name" value="INNER MEMBRANE ABC TRANSPORTER PERMEASE PROTEIN YCJO"/>
    <property type="match status" value="1"/>
</dbReference>
<dbReference type="InterPro" id="IPR000515">
    <property type="entry name" value="MetI-like"/>
</dbReference>
<evidence type="ECO:0000313" key="10">
    <source>
        <dbReference type="Proteomes" id="UP001144256"/>
    </source>
</evidence>
<dbReference type="Pfam" id="PF00528">
    <property type="entry name" value="BPD_transp_1"/>
    <property type="match status" value="1"/>
</dbReference>
<feature type="transmembrane region" description="Helical" evidence="7">
    <location>
        <begin position="108"/>
        <end position="128"/>
    </location>
</feature>
<dbReference type="InterPro" id="IPR051393">
    <property type="entry name" value="ABC_transporter_permease"/>
</dbReference>
<feature type="transmembrane region" description="Helical" evidence="7">
    <location>
        <begin position="264"/>
        <end position="284"/>
    </location>
</feature>
<evidence type="ECO:0000256" key="2">
    <source>
        <dbReference type="ARBA" id="ARBA00022448"/>
    </source>
</evidence>